<dbReference type="Proteomes" id="UP000753961">
    <property type="component" value="Unassembled WGS sequence"/>
</dbReference>
<dbReference type="EMBL" id="JAHVHU010000020">
    <property type="protein sequence ID" value="MBY5959937.1"/>
    <property type="molecule type" value="Genomic_DNA"/>
</dbReference>
<keyword evidence="9" id="KW-1185">Reference proteome</keyword>
<dbReference type="AlphaFoldDB" id="A0A953L8L1"/>
<protein>
    <submittedName>
        <fullName evidence="8">Sodium:solute symporter</fullName>
    </submittedName>
</protein>
<comment type="caution">
    <text evidence="8">The sequence shown here is derived from an EMBL/GenBank/DDBJ whole genome shotgun (WGS) entry which is preliminary data.</text>
</comment>
<gene>
    <name evidence="8" type="ORF">KUV50_17425</name>
</gene>
<keyword evidence="5 6" id="KW-0472">Membrane</keyword>
<feature type="transmembrane region" description="Helical" evidence="6">
    <location>
        <begin position="259"/>
        <end position="279"/>
    </location>
</feature>
<evidence type="ECO:0000256" key="6">
    <source>
        <dbReference type="SAM" id="Phobius"/>
    </source>
</evidence>
<dbReference type="Pfam" id="PF03553">
    <property type="entry name" value="Na_H_antiporter"/>
    <property type="match status" value="1"/>
</dbReference>
<feature type="transmembrane region" description="Helical" evidence="6">
    <location>
        <begin position="375"/>
        <end position="394"/>
    </location>
</feature>
<feature type="transmembrane region" description="Helical" evidence="6">
    <location>
        <begin position="155"/>
        <end position="176"/>
    </location>
</feature>
<evidence type="ECO:0000256" key="2">
    <source>
        <dbReference type="ARBA" id="ARBA00022475"/>
    </source>
</evidence>
<feature type="transmembrane region" description="Helical" evidence="6">
    <location>
        <begin position="401"/>
        <end position="423"/>
    </location>
</feature>
<dbReference type="InterPro" id="IPR018461">
    <property type="entry name" value="Na/H_Antiport_NhaC-like_C"/>
</dbReference>
<feature type="transmembrane region" description="Helical" evidence="6">
    <location>
        <begin position="464"/>
        <end position="485"/>
    </location>
</feature>
<evidence type="ECO:0000259" key="7">
    <source>
        <dbReference type="Pfam" id="PF03553"/>
    </source>
</evidence>
<sequence>MDYGFLSLIPPLLAIIFAIRTRQVYLSLLSGILLGWIILNDWNISRGFLDTLEGLVNVFSDAGNSRTIMFSALVGALILLIQRSGGVLGFIQWVSKKLKNAKNGKITVQMYAWVISVLIFVESSISVLTVGAIFRPLFDQYKIAREKLAYIIDSGSAPSCIIFPLNGWGAFIMGLLATMSVDQPFISMLGAIPFNFYALLALATVPAVIWFGWDLPAMQRAEERTQRGEVLWEGATPMISEDMLETDIADGATPKAGNMVVPILVMIAAMPVILLYTGWTDLPTDEELGSRLMIALGQGSGSKAVLISVTLAILTAMTMYKVQGIMGIRENFDWIMKGIAALVPLALLMLLAFAIGNVCKELGTGLYVSHLIGSFLTPAIIPALLFVTSAFIAFSTGTSWGTFAIMIGIAIPLIDSTGIHFSLSLAAVLGGGVFGDHCSPISDTTIIASMSSATDHVDHVRTQLPYALIVGGISTVMYLVFGFILH</sequence>
<evidence type="ECO:0000313" key="9">
    <source>
        <dbReference type="Proteomes" id="UP000753961"/>
    </source>
</evidence>
<keyword evidence="4 6" id="KW-1133">Transmembrane helix</keyword>
<evidence type="ECO:0000256" key="1">
    <source>
        <dbReference type="ARBA" id="ARBA00004651"/>
    </source>
</evidence>
<dbReference type="PANTHER" id="PTHR43478:SF1">
    <property type="entry name" value="NA+_H+ ANTIPORTER NHAC-LIKE C-TERMINAL DOMAIN-CONTAINING PROTEIN"/>
    <property type="match status" value="1"/>
</dbReference>
<evidence type="ECO:0000256" key="3">
    <source>
        <dbReference type="ARBA" id="ARBA00022692"/>
    </source>
</evidence>
<reference evidence="8" key="1">
    <citation type="submission" date="2021-06" db="EMBL/GenBank/DDBJ databases">
        <title>44 bacteria genomes isolated from Dapeng, Shenzhen.</title>
        <authorList>
            <person name="Zheng W."/>
            <person name="Yu S."/>
            <person name="Huang Y."/>
        </authorList>
    </citation>
    <scope>NUCLEOTIDE SEQUENCE</scope>
    <source>
        <strain evidence="8">DP5N28-2</strain>
    </source>
</reference>
<keyword evidence="2" id="KW-1003">Cell membrane</keyword>
<proteinExistence type="predicted"/>
<comment type="subcellular location">
    <subcellularLocation>
        <location evidence="1">Cell membrane</location>
        <topology evidence="1">Multi-pass membrane protein</topology>
    </subcellularLocation>
</comment>
<feature type="transmembrane region" description="Helical" evidence="6">
    <location>
        <begin position="111"/>
        <end position="134"/>
    </location>
</feature>
<organism evidence="8 9">
    <name type="scientific">Membranihabitans marinus</name>
    <dbReference type="NCBI Taxonomy" id="1227546"/>
    <lineage>
        <taxon>Bacteria</taxon>
        <taxon>Pseudomonadati</taxon>
        <taxon>Bacteroidota</taxon>
        <taxon>Saprospiria</taxon>
        <taxon>Saprospirales</taxon>
        <taxon>Saprospiraceae</taxon>
        <taxon>Membranihabitans</taxon>
    </lineage>
</organism>
<feature type="transmembrane region" description="Helical" evidence="6">
    <location>
        <begin position="196"/>
        <end position="215"/>
    </location>
</feature>
<feature type="transmembrane region" description="Helical" evidence="6">
    <location>
        <begin position="12"/>
        <end position="39"/>
    </location>
</feature>
<evidence type="ECO:0000256" key="4">
    <source>
        <dbReference type="ARBA" id="ARBA00022989"/>
    </source>
</evidence>
<evidence type="ECO:0000313" key="8">
    <source>
        <dbReference type="EMBL" id="MBY5959937.1"/>
    </source>
</evidence>
<feature type="transmembrane region" description="Helical" evidence="6">
    <location>
        <begin position="334"/>
        <end position="355"/>
    </location>
</feature>
<name>A0A953L8L1_9BACT</name>
<dbReference type="GO" id="GO:0005886">
    <property type="term" value="C:plasma membrane"/>
    <property type="evidence" value="ECO:0007669"/>
    <property type="project" value="UniProtKB-SubCell"/>
</dbReference>
<dbReference type="PANTHER" id="PTHR43478">
    <property type="entry name" value="NA+/H+ ANTIPORTER-RELATED"/>
    <property type="match status" value="1"/>
</dbReference>
<feature type="transmembrane region" description="Helical" evidence="6">
    <location>
        <begin position="299"/>
        <end position="322"/>
    </location>
</feature>
<feature type="domain" description="Na+/H+ antiporter NhaC-like C-terminal" evidence="7">
    <location>
        <begin position="171"/>
        <end position="483"/>
    </location>
</feature>
<feature type="transmembrane region" description="Helical" evidence="6">
    <location>
        <begin position="68"/>
        <end position="91"/>
    </location>
</feature>
<accession>A0A953L8L1</accession>
<evidence type="ECO:0000256" key="5">
    <source>
        <dbReference type="ARBA" id="ARBA00023136"/>
    </source>
</evidence>
<keyword evidence="3 6" id="KW-0812">Transmembrane</keyword>